<sequence length="49" mass="5483">ETLSSILHVRYGLRWQGKCCRDFEPTADMLLRFIAQTAADGSGDADGYF</sequence>
<protein>
    <submittedName>
        <fullName evidence="1">Uncharacterized protein</fullName>
    </submittedName>
</protein>
<accession>A0A7T8KJ57</accession>
<evidence type="ECO:0000313" key="2">
    <source>
        <dbReference type="Proteomes" id="UP000595437"/>
    </source>
</evidence>
<organism evidence="1 2">
    <name type="scientific">Caligus rogercresseyi</name>
    <name type="common">Sea louse</name>
    <dbReference type="NCBI Taxonomy" id="217165"/>
    <lineage>
        <taxon>Eukaryota</taxon>
        <taxon>Metazoa</taxon>
        <taxon>Ecdysozoa</taxon>
        <taxon>Arthropoda</taxon>
        <taxon>Crustacea</taxon>
        <taxon>Multicrustacea</taxon>
        <taxon>Hexanauplia</taxon>
        <taxon>Copepoda</taxon>
        <taxon>Siphonostomatoida</taxon>
        <taxon>Caligidae</taxon>
        <taxon>Caligus</taxon>
    </lineage>
</organism>
<proteinExistence type="predicted"/>
<dbReference type="AlphaFoldDB" id="A0A7T8KJ57"/>
<gene>
    <name evidence="1" type="ORF">FKW44_001680</name>
</gene>
<dbReference type="Proteomes" id="UP000595437">
    <property type="component" value="Chromosome 1"/>
</dbReference>
<dbReference type="EMBL" id="CP045890">
    <property type="protein sequence ID" value="QQP56866.1"/>
    <property type="molecule type" value="Genomic_DNA"/>
</dbReference>
<reference evidence="2" key="1">
    <citation type="submission" date="2021-01" db="EMBL/GenBank/DDBJ databases">
        <title>Caligus Genome Assembly.</title>
        <authorList>
            <person name="Gallardo-Escarate C."/>
        </authorList>
    </citation>
    <scope>NUCLEOTIDE SEQUENCE [LARGE SCALE GENOMIC DNA]</scope>
</reference>
<keyword evidence="2" id="KW-1185">Reference proteome</keyword>
<evidence type="ECO:0000313" key="1">
    <source>
        <dbReference type="EMBL" id="QQP56866.1"/>
    </source>
</evidence>
<dbReference type="OrthoDB" id="6594806at2759"/>
<name>A0A7T8KJ57_CALRO</name>
<feature type="non-terminal residue" evidence="1">
    <location>
        <position position="1"/>
    </location>
</feature>